<reference evidence="3 5" key="2">
    <citation type="journal article" date="2019" name="Sci. Transl. Med.">
        <title>Quorum sensing between bacterial species on the skin protects against epidermal injury in atopic dermatitis.</title>
        <authorList>
            <person name="Williams M.R."/>
        </authorList>
    </citation>
    <scope>NUCLEOTIDE SEQUENCE [LARGE SCALE GENOMIC DNA]</scope>
    <source>
        <strain evidence="3 5">E7</strain>
    </source>
</reference>
<dbReference type="EMBL" id="CP041722">
    <property type="protein sequence ID" value="QEX38281.1"/>
    <property type="molecule type" value="Genomic_DNA"/>
</dbReference>
<dbReference type="AlphaFoldDB" id="A0A133Q0W6"/>
<proteinExistence type="predicted"/>
<dbReference type="EMBL" id="LRQI01000091">
    <property type="protein sequence ID" value="KXA36506.1"/>
    <property type="molecule type" value="Genomic_DNA"/>
</dbReference>
<dbReference type="SUPFAM" id="SSF89442">
    <property type="entry name" value="Hypothetical protein YojF"/>
    <property type="match status" value="1"/>
</dbReference>
<evidence type="ECO:0000313" key="4">
    <source>
        <dbReference type="Proteomes" id="UP000070063"/>
    </source>
</evidence>
<dbReference type="Pfam" id="PF08830">
    <property type="entry name" value="DUF1806"/>
    <property type="match status" value="1"/>
</dbReference>
<accession>A0A223I455</accession>
<evidence type="ECO:0000313" key="3">
    <source>
        <dbReference type="EMBL" id="TBW71843.1"/>
    </source>
</evidence>
<dbReference type="eggNOG" id="COG2120">
    <property type="taxonomic scope" value="Bacteria"/>
</dbReference>
<dbReference type="InterPro" id="IPR036492">
    <property type="entry name" value="YojF_sf"/>
</dbReference>
<organism evidence="3 5">
    <name type="scientific">Staphylococcus lugdunensis</name>
    <dbReference type="NCBI Taxonomy" id="28035"/>
    <lineage>
        <taxon>Bacteria</taxon>
        <taxon>Bacillati</taxon>
        <taxon>Bacillota</taxon>
        <taxon>Bacilli</taxon>
        <taxon>Bacillales</taxon>
        <taxon>Staphylococcaceae</taxon>
        <taxon>Staphylococcus</taxon>
    </lineage>
</organism>
<reference evidence="1 4" key="1">
    <citation type="submission" date="2016-01" db="EMBL/GenBank/DDBJ databases">
        <authorList>
            <person name="Mitreva M."/>
            <person name="Pepin K.H."/>
            <person name="Mihindukulasuriya K.A."/>
            <person name="Fulton R."/>
            <person name="Fronick C."/>
            <person name="O'Laughlin M."/>
            <person name="Miner T."/>
            <person name="Herter B."/>
            <person name="Rosa B.A."/>
            <person name="Cordes M."/>
            <person name="Tomlinson C."/>
            <person name="Wollam A."/>
            <person name="Palsikar V.B."/>
            <person name="Mardis E.R."/>
            <person name="Wilson R.K."/>
        </authorList>
    </citation>
    <scope>NUCLEOTIDE SEQUENCE [LARGE SCALE GENOMIC DNA]</scope>
    <source>
        <strain evidence="1 4">MJR7738</strain>
    </source>
</reference>
<dbReference type="Proteomes" id="UP000293637">
    <property type="component" value="Unassembled WGS sequence"/>
</dbReference>
<protein>
    <submittedName>
        <fullName evidence="3">DUF1806 family protein</fullName>
    </submittedName>
</protein>
<dbReference type="Proteomes" id="UP000325462">
    <property type="component" value="Chromosome"/>
</dbReference>
<dbReference type="Gene3D" id="2.70.180.10">
    <property type="entry name" value="Hypothetical protein YojF"/>
    <property type="match status" value="1"/>
</dbReference>
<gene>
    <name evidence="3" type="ORF">EQ812_08535</name>
    <name evidence="2" type="ORF">FO454_04885</name>
    <name evidence="1" type="ORF">HMPREF3225_02267</name>
</gene>
<evidence type="ECO:0000313" key="6">
    <source>
        <dbReference type="Proteomes" id="UP000325462"/>
    </source>
</evidence>
<dbReference type="EMBL" id="SCHB01000005">
    <property type="protein sequence ID" value="TBW71843.1"/>
    <property type="molecule type" value="Genomic_DNA"/>
</dbReference>
<dbReference type="Proteomes" id="UP000070063">
    <property type="component" value="Unassembled WGS sequence"/>
</dbReference>
<evidence type="ECO:0000313" key="2">
    <source>
        <dbReference type="EMBL" id="QEX38281.1"/>
    </source>
</evidence>
<reference evidence="2 6" key="3">
    <citation type="submission" date="2019-07" db="EMBL/GenBank/DDBJ databases">
        <title>Comparative genome analysis of staphylococcus lugdunensis shows clonal complex-dependent diversity of the putative virulence factor, ess/type vii locus.</title>
        <authorList>
            <person name="Lebeurre J."/>
            <person name="Dahyot S."/>
            <person name="Diene S."/>
            <person name="Paulay A."/>
            <person name="Aubourg M."/>
            <person name="Argemi X."/>
            <person name="Giard J.-C."/>
            <person name="Tournier I."/>
            <person name="Francois P."/>
            <person name="Pestel-Caron M."/>
        </authorList>
    </citation>
    <scope>NUCLEOTIDE SEQUENCE [LARGE SCALE GENOMIC DNA]</scope>
    <source>
        <strain evidence="2 6">SL13</strain>
    </source>
</reference>
<dbReference type="RefSeq" id="WP_002459905.1">
    <property type="nucleotide sequence ID" value="NZ_JAKRKO010000004.1"/>
</dbReference>
<dbReference type="STRING" id="28035.B6N84_11435"/>
<keyword evidence="6" id="KW-1185">Reference proteome</keyword>
<evidence type="ECO:0000313" key="1">
    <source>
        <dbReference type="EMBL" id="KXA36506.1"/>
    </source>
</evidence>
<sequence>MAQGVNVLEPINEIEVQKRLTSYENKPVYLHVETTNGAYANHFDQRVFNAGTFLRNIQVTYEHAQLKGGGKDPYRVGLKLRDGGWVYVQGLTHFEVNNNNEFLIAGFNYEGQLAATIEISDKPFTL</sequence>
<accession>A0A133Q0W6</accession>
<dbReference type="InterPro" id="IPR014934">
    <property type="entry name" value="DUF1806"/>
</dbReference>
<name>A0A133Q0W6_STALU</name>
<evidence type="ECO:0000313" key="5">
    <source>
        <dbReference type="Proteomes" id="UP000293637"/>
    </source>
</evidence>